<dbReference type="WBParaSite" id="PSU_v2.g4105.t1">
    <property type="protein sequence ID" value="PSU_v2.g4105.t1"/>
    <property type="gene ID" value="PSU_v2.g4105"/>
</dbReference>
<dbReference type="AlphaFoldDB" id="A0A914YVU5"/>
<name>A0A914YVU5_9BILA</name>
<sequence length="197" mass="22811">MNADQSSPISQEKIRRIELLTFDKEQKVYYAGYCNIFINNALKVILVQPENEGKNFKPISASFSWTFIQVKQLLWVLSDGVIDNFALVFENETDCKNIMEIIHNSEIPNESSSNIISESQKELYEEKCILALLDQFYNPNIAAIVYHLIKYFNENEKQKLINLLKSENLYETLYGLIFEEKKLKNGKVKAVNNSTNP</sequence>
<organism evidence="1 2">
    <name type="scientific">Panagrolaimus superbus</name>
    <dbReference type="NCBI Taxonomy" id="310955"/>
    <lineage>
        <taxon>Eukaryota</taxon>
        <taxon>Metazoa</taxon>
        <taxon>Ecdysozoa</taxon>
        <taxon>Nematoda</taxon>
        <taxon>Chromadorea</taxon>
        <taxon>Rhabditida</taxon>
        <taxon>Tylenchina</taxon>
        <taxon>Panagrolaimomorpha</taxon>
        <taxon>Panagrolaimoidea</taxon>
        <taxon>Panagrolaimidae</taxon>
        <taxon>Panagrolaimus</taxon>
    </lineage>
</organism>
<accession>A0A914YVU5</accession>
<keyword evidence="1" id="KW-1185">Reference proteome</keyword>
<evidence type="ECO:0000313" key="1">
    <source>
        <dbReference type="Proteomes" id="UP000887577"/>
    </source>
</evidence>
<evidence type="ECO:0000313" key="2">
    <source>
        <dbReference type="WBParaSite" id="PSU_v2.g4105.t1"/>
    </source>
</evidence>
<proteinExistence type="predicted"/>
<reference evidence="2" key="1">
    <citation type="submission" date="2022-11" db="UniProtKB">
        <authorList>
            <consortium name="WormBaseParasite"/>
        </authorList>
    </citation>
    <scope>IDENTIFICATION</scope>
</reference>
<dbReference type="Proteomes" id="UP000887577">
    <property type="component" value="Unplaced"/>
</dbReference>
<protein>
    <submittedName>
        <fullName evidence="2">Uncharacterized protein</fullName>
    </submittedName>
</protein>